<dbReference type="AlphaFoldDB" id="A0AB38A4Z9"/>
<keyword evidence="2" id="KW-0464">Manganese</keyword>
<evidence type="ECO:0000256" key="3">
    <source>
        <dbReference type="ARBA" id="ARBA00023277"/>
    </source>
</evidence>
<reference evidence="4 5" key="1">
    <citation type="submission" date="2016-10" db="EMBL/GenBank/DDBJ databases">
        <authorList>
            <person name="Varghese N."/>
            <person name="Submissions S."/>
        </authorList>
    </citation>
    <scope>NUCLEOTIDE SEQUENCE [LARGE SCALE GENOMIC DNA]</scope>
    <source>
        <strain evidence="4 5">DSM 20586</strain>
    </source>
</reference>
<protein>
    <submittedName>
        <fullName evidence="4">Fructose-1,6-bisphosphatase-3</fullName>
    </submittedName>
</protein>
<dbReference type="EMBL" id="FNSH01000001">
    <property type="protein sequence ID" value="SEB45219.1"/>
    <property type="molecule type" value="Genomic_DNA"/>
</dbReference>
<dbReference type="Gene3D" id="3.60.21.10">
    <property type="match status" value="1"/>
</dbReference>
<dbReference type="Pfam" id="PF06874">
    <property type="entry name" value="FBPase_2"/>
    <property type="match status" value="1"/>
</dbReference>
<gene>
    <name evidence="4" type="ORF">SAMN04489746_0268</name>
</gene>
<dbReference type="GO" id="GO:0006094">
    <property type="term" value="P:gluconeogenesis"/>
    <property type="evidence" value="ECO:0007669"/>
    <property type="project" value="InterPro"/>
</dbReference>
<dbReference type="SUPFAM" id="SSF56300">
    <property type="entry name" value="Metallo-dependent phosphatases"/>
    <property type="match status" value="1"/>
</dbReference>
<evidence type="ECO:0000313" key="5">
    <source>
        <dbReference type="Proteomes" id="UP000183687"/>
    </source>
</evidence>
<dbReference type="InterPro" id="IPR029052">
    <property type="entry name" value="Metallo-depent_PP-like"/>
</dbReference>
<evidence type="ECO:0000313" key="4">
    <source>
        <dbReference type="EMBL" id="SEB45219.1"/>
    </source>
</evidence>
<accession>A0AB38A4Z9</accession>
<dbReference type="GO" id="GO:0042132">
    <property type="term" value="F:fructose 1,6-bisphosphate 1-phosphatase activity"/>
    <property type="evidence" value="ECO:0007669"/>
    <property type="project" value="InterPro"/>
</dbReference>
<dbReference type="Proteomes" id="UP000183687">
    <property type="component" value="Unassembled WGS sequence"/>
</dbReference>
<dbReference type="HAMAP" id="MF_01854">
    <property type="entry name" value="FBPase_class3"/>
    <property type="match status" value="1"/>
</dbReference>
<dbReference type="RefSeq" id="WP_002563550.1">
    <property type="nucleotide sequence ID" value="NZ_CALJSN010000006.1"/>
</dbReference>
<evidence type="ECO:0000256" key="2">
    <source>
        <dbReference type="ARBA" id="ARBA00023211"/>
    </source>
</evidence>
<name>A0AB38A4Z9_9ACTN</name>
<comment type="caution">
    <text evidence="4">The sequence shown here is derived from an EMBL/GenBank/DDBJ whole genome shotgun (WGS) entry which is preliminary data.</text>
</comment>
<keyword evidence="3" id="KW-0119">Carbohydrate metabolism</keyword>
<organism evidence="4 5">
    <name type="scientific">Atopobium minutum</name>
    <dbReference type="NCBI Taxonomy" id="1381"/>
    <lineage>
        <taxon>Bacteria</taxon>
        <taxon>Bacillati</taxon>
        <taxon>Actinomycetota</taxon>
        <taxon>Coriobacteriia</taxon>
        <taxon>Coriobacteriales</taxon>
        <taxon>Atopobiaceae</taxon>
        <taxon>Atopobium</taxon>
    </lineage>
</organism>
<sequence>MQHQRAEQYYDKKYLNLLSEQFPTSQAVYTEIINLQAILNLPKATEHFMSDVHGEAEAFEHILNNCSGVIRERVRAIFRHELTATEQDDLCTLIYYPREKLSFMDEKDNEWYYNTLLQLVRIARHLSSIYTRSKVRKALPQPYAYIIDELLRASSIGEESRHDYHVHIIESIIATGSANDFIVSLSALIKRLAVDHLHIVGDLFDRGAHADKIIDRLMSYHSLDIQWGNHDICWMGAAAGSDACIASVVRNNIRYNSYELLERSYGISLRELALFAEKTYRADDVITPINKAIAVMLFKLEGQLIKRSPDFAMTDRLFLDKMDLTAGTVQVGGKTYDLITTDFPTIDPTDPYALCAEERDIMQGLRKSFRESERLQKHINFLYEHGSLYLTYNNNLLLHGCIPLHLYGSFRPVTCAGRHYAGKEYLDFCDRIARRAWHEHDQAALDWMWYLWCGKYSPLSGRVVKTFERSFIADKSSWVEPQDAYYNLTESSHVCERILAEFGLVGPHCHIINGHTPVKTIKGEKPLRAQGKLLVIDGGFCKAYHAKTGIAGYTLIASAYGMRIKAHRPFQGVTYALVNNADIESDDDSFEREEKLLKIANTDIGASIATRIEALEALLFAYRMGEIAEH</sequence>
<dbReference type="InterPro" id="IPR009164">
    <property type="entry name" value="FBPtase_class3"/>
</dbReference>
<keyword evidence="1" id="KW-0378">Hydrolase</keyword>
<proteinExistence type="inferred from homology"/>
<evidence type="ECO:0000256" key="1">
    <source>
        <dbReference type="ARBA" id="ARBA00022801"/>
    </source>
</evidence>